<organism evidence="2 3">
    <name type="scientific">Fusibacter ferrireducens</name>
    <dbReference type="NCBI Taxonomy" id="2785058"/>
    <lineage>
        <taxon>Bacteria</taxon>
        <taxon>Bacillati</taxon>
        <taxon>Bacillota</taxon>
        <taxon>Clostridia</taxon>
        <taxon>Eubacteriales</taxon>
        <taxon>Eubacteriales Family XII. Incertae Sedis</taxon>
        <taxon>Fusibacter</taxon>
    </lineage>
</organism>
<dbReference type="InterPro" id="IPR016181">
    <property type="entry name" value="Acyl_CoA_acyltransferase"/>
</dbReference>
<dbReference type="EMBL" id="JADKNH010000001">
    <property type="protein sequence ID" value="MBF4691509.1"/>
    <property type="molecule type" value="Genomic_DNA"/>
</dbReference>
<dbReference type="PANTHER" id="PTHR43415:SF5">
    <property type="entry name" value="ACETYLTRANSFERASE"/>
    <property type="match status" value="1"/>
</dbReference>
<dbReference type="Pfam" id="PF13302">
    <property type="entry name" value="Acetyltransf_3"/>
    <property type="match status" value="1"/>
</dbReference>
<comment type="caution">
    <text evidence="2">The sequence shown here is derived from an EMBL/GenBank/DDBJ whole genome shotgun (WGS) entry which is preliminary data.</text>
</comment>
<reference evidence="2 3" key="1">
    <citation type="submission" date="2020-11" db="EMBL/GenBank/DDBJ databases">
        <title>Fusibacter basophilias sp. nov.</title>
        <authorList>
            <person name="Qiu D."/>
        </authorList>
    </citation>
    <scope>NUCLEOTIDE SEQUENCE [LARGE SCALE GENOMIC DNA]</scope>
    <source>
        <strain evidence="2 3">Q10-2</strain>
    </source>
</reference>
<gene>
    <name evidence="2" type="ORF">ISU02_00185</name>
</gene>
<accession>A0ABR9ZM92</accession>
<dbReference type="RefSeq" id="WP_194699760.1">
    <property type="nucleotide sequence ID" value="NZ_JADKNH010000001.1"/>
</dbReference>
<dbReference type="InterPro" id="IPR000182">
    <property type="entry name" value="GNAT_dom"/>
</dbReference>
<dbReference type="PANTHER" id="PTHR43415">
    <property type="entry name" value="SPERMIDINE N(1)-ACETYLTRANSFERASE"/>
    <property type="match status" value="1"/>
</dbReference>
<dbReference type="Proteomes" id="UP000614200">
    <property type="component" value="Unassembled WGS sequence"/>
</dbReference>
<proteinExistence type="predicted"/>
<dbReference type="Gene3D" id="3.40.630.30">
    <property type="match status" value="1"/>
</dbReference>
<keyword evidence="3" id="KW-1185">Reference proteome</keyword>
<feature type="domain" description="N-acetyltransferase" evidence="1">
    <location>
        <begin position="16"/>
        <end position="162"/>
    </location>
</feature>
<evidence type="ECO:0000259" key="1">
    <source>
        <dbReference type="PROSITE" id="PS51186"/>
    </source>
</evidence>
<evidence type="ECO:0000313" key="2">
    <source>
        <dbReference type="EMBL" id="MBF4691509.1"/>
    </source>
</evidence>
<evidence type="ECO:0000313" key="3">
    <source>
        <dbReference type="Proteomes" id="UP000614200"/>
    </source>
</evidence>
<protein>
    <submittedName>
        <fullName evidence="2">GNAT family N-acetyltransferase</fullName>
    </submittedName>
</protein>
<dbReference type="PROSITE" id="PS51186">
    <property type="entry name" value="GNAT"/>
    <property type="match status" value="1"/>
</dbReference>
<dbReference type="SUPFAM" id="SSF55729">
    <property type="entry name" value="Acyl-CoA N-acyltransferases (Nat)"/>
    <property type="match status" value="1"/>
</dbReference>
<name>A0ABR9ZM92_9FIRM</name>
<sequence length="162" mass="18648">MILIKPIEIEDCTYIVKWNSLKDEDYLTQWAGPSTYSYPLTVEQITNRLNEKNTTIFKILNKDIMTGSIEITDINEVTGYGKVCRYILSDDFIGQGIGQKALKNLVEYSFNELGLSHLELRVYTFNVGAIKCYEKAGFTISQLNENEKDSKWNSYTMTISRE</sequence>